<dbReference type="InterPro" id="IPR011251">
    <property type="entry name" value="Luciferase-like_dom"/>
</dbReference>
<comment type="caution">
    <text evidence="6">The sequence shown here is derived from an EMBL/GenBank/DDBJ whole genome shotgun (WGS) entry which is preliminary data.</text>
</comment>
<dbReference type="CDD" id="cd01097">
    <property type="entry name" value="Tetrahydromethanopterin_reductase"/>
    <property type="match status" value="1"/>
</dbReference>
<dbReference type="RefSeq" id="WP_370717104.1">
    <property type="nucleotide sequence ID" value="NZ_JBGGTQ010000001.1"/>
</dbReference>
<dbReference type="InterPro" id="IPR036661">
    <property type="entry name" value="Luciferase-like_sf"/>
</dbReference>
<protein>
    <submittedName>
        <fullName evidence="6">LLM class flavin-dependent oxidoreductase</fullName>
        <ecNumber evidence="6">1.-.-.-</ecNumber>
    </submittedName>
</protein>
<reference evidence="6 7" key="1">
    <citation type="submission" date="2024-07" db="EMBL/GenBank/DDBJ databases">
        <authorList>
            <person name="Thanompreechachai J."/>
            <person name="Duangmal K."/>
        </authorList>
    </citation>
    <scope>NUCLEOTIDE SEQUENCE [LARGE SCALE GENOMIC DNA]</scope>
    <source>
        <strain evidence="6 7">TBRC 1896</strain>
    </source>
</reference>
<dbReference type="EMBL" id="JBGGTQ010000001">
    <property type="protein sequence ID" value="MEZ0491074.1"/>
    <property type="molecule type" value="Genomic_DNA"/>
</dbReference>
<gene>
    <name evidence="6" type="ORF">AB2L28_02335</name>
</gene>
<evidence type="ECO:0000313" key="7">
    <source>
        <dbReference type="Proteomes" id="UP001566476"/>
    </source>
</evidence>
<dbReference type="Proteomes" id="UP001566476">
    <property type="component" value="Unassembled WGS sequence"/>
</dbReference>
<feature type="domain" description="Luciferase-like" evidence="5">
    <location>
        <begin position="13"/>
        <end position="214"/>
    </location>
</feature>
<organism evidence="6 7">
    <name type="scientific">Kineococcus mangrovi</name>
    <dbReference type="NCBI Taxonomy" id="1660183"/>
    <lineage>
        <taxon>Bacteria</taxon>
        <taxon>Bacillati</taxon>
        <taxon>Actinomycetota</taxon>
        <taxon>Actinomycetes</taxon>
        <taxon>Kineosporiales</taxon>
        <taxon>Kineosporiaceae</taxon>
        <taxon>Kineococcus</taxon>
    </lineage>
</organism>
<dbReference type="EC" id="1.-.-.-" evidence="6"/>
<evidence type="ECO:0000256" key="1">
    <source>
        <dbReference type="ARBA" id="ARBA00022630"/>
    </source>
</evidence>
<dbReference type="PANTHER" id="PTHR30011">
    <property type="entry name" value="ALKANESULFONATE MONOOXYGENASE-RELATED"/>
    <property type="match status" value="1"/>
</dbReference>
<dbReference type="PANTHER" id="PTHR30011:SF16">
    <property type="entry name" value="C2H2 FINGER DOMAIN TRANSCRIPTION FACTOR (EUROFUNG)-RELATED"/>
    <property type="match status" value="1"/>
</dbReference>
<dbReference type="InterPro" id="IPR051260">
    <property type="entry name" value="Diverse_substr_monoxygenases"/>
</dbReference>
<evidence type="ECO:0000256" key="4">
    <source>
        <dbReference type="ARBA" id="ARBA00023033"/>
    </source>
</evidence>
<dbReference type="GO" id="GO:0016491">
    <property type="term" value="F:oxidoreductase activity"/>
    <property type="evidence" value="ECO:0007669"/>
    <property type="project" value="UniProtKB-KW"/>
</dbReference>
<accession>A0ABV4HXC7</accession>
<keyword evidence="7" id="KW-1185">Reference proteome</keyword>
<evidence type="ECO:0000256" key="3">
    <source>
        <dbReference type="ARBA" id="ARBA00023002"/>
    </source>
</evidence>
<dbReference type="Pfam" id="PF00296">
    <property type="entry name" value="Bac_luciferase"/>
    <property type="match status" value="1"/>
</dbReference>
<dbReference type="SUPFAM" id="SSF51679">
    <property type="entry name" value="Bacterial luciferase-like"/>
    <property type="match status" value="1"/>
</dbReference>
<name>A0ABV4HXC7_9ACTN</name>
<proteinExistence type="predicted"/>
<evidence type="ECO:0000313" key="6">
    <source>
        <dbReference type="EMBL" id="MEZ0491074.1"/>
    </source>
</evidence>
<keyword evidence="4" id="KW-0503">Monooxygenase</keyword>
<sequence length="284" mass="30242">MDLSCVVLNDLHPHAFADTARTAEDGGVRTVFSYDHLSWRDLRDGPWYAAVPLLAAAATATDRVRLGTLVASPNYRHPVTFAAEVMTLDQLSGGRVELGVGAGTSAHDASVLGVPPLTPRERQDRFEEWTLLLRTLLSQRVTDVRGERYTAHDARNVPGPVAGVPLTVAAAGPRGMRFAAGLGQGWVTYGEGEPAPGDGAQEAIDRFTAPIARFAALGGAGDVRRVALLGLDERGAYADWPRFATALAEAGYDEVCVHWPRPDGRGLPSGALAGVLRTRELTTV</sequence>
<evidence type="ECO:0000259" key="5">
    <source>
        <dbReference type="Pfam" id="PF00296"/>
    </source>
</evidence>
<dbReference type="Gene3D" id="3.20.20.30">
    <property type="entry name" value="Luciferase-like domain"/>
    <property type="match status" value="1"/>
</dbReference>
<keyword evidence="3 6" id="KW-0560">Oxidoreductase</keyword>
<keyword evidence="2" id="KW-0288">FMN</keyword>
<keyword evidence="1" id="KW-0285">Flavoprotein</keyword>
<evidence type="ECO:0000256" key="2">
    <source>
        <dbReference type="ARBA" id="ARBA00022643"/>
    </source>
</evidence>